<dbReference type="RefSeq" id="WP_162849577.1">
    <property type="nucleotide sequence ID" value="NZ_JAUFPJ010000011.1"/>
</dbReference>
<gene>
    <name evidence="2" type="ORF">DFR39_110116</name>
</gene>
<dbReference type="NCBIfam" id="NF041043">
    <property type="entry name" value="BPSS1780_fam"/>
    <property type="match status" value="1"/>
</dbReference>
<keyword evidence="1" id="KW-1133">Transmembrane helix</keyword>
<dbReference type="AlphaFoldDB" id="A0A4R6MU98"/>
<feature type="transmembrane region" description="Helical" evidence="1">
    <location>
        <begin position="216"/>
        <end position="238"/>
    </location>
</feature>
<evidence type="ECO:0000313" key="2">
    <source>
        <dbReference type="EMBL" id="TDP05688.1"/>
    </source>
</evidence>
<keyword evidence="1" id="KW-0812">Transmembrane</keyword>
<keyword evidence="3" id="KW-1185">Reference proteome</keyword>
<feature type="transmembrane region" description="Helical" evidence="1">
    <location>
        <begin position="59"/>
        <end position="80"/>
    </location>
</feature>
<feature type="transmembrane region" description="Helical" evidence="1">
    <location>
        <begin position="33"/>
        <end position="53"/>
    </location>
</feature>
<protein>
    <submittedName>
        <fullName evidence="2">Uncharacterized protein</fullName>
    </submittedName>
</protein>
<name>A0A4R6MU98_9BURK</name>
<evidence type="ECO:0000256" key="1">
    <source>
        <dbReference type="SAM" id="Phobius"/>
    </source>
</evidence>
<accession>A0A4R6MU98</accession>
<dbReference type="InterPro" id="IPR047798">
    <property type="entry name" value="BPSS1780-like"/>
</dbReference>
<comment type="caution">
    <text evidence="2">The sequence shown here is derived from an EMBL/GenBank/DDBJ whole genome shotgun (WGS) entry which is preliminary data.</text>
</comment>
<keyword evidence="1" id="KW-0472">Membrane</keyword>
<sequence>MSNSSLPLHLQTVPARHGVLWVRHGFKIFKRRPMALSGLLALCMLAALLALLVPVLGSMLLLMGLPLMSLGFMLATHLVLQNQNPTASVFLAPFKLTATRRNSQLALCSGYALATVLVMVASNAVDGGAFQNLQDLMADPKANDPAYEAALQAAIGDPRLFWGMVCRLSLATLLAVPFWHAPALVHWGGQGALQALFSSTLGVWRNRGAFVLNGLIWVGLIVSLSMGLALLTSLLGLGQILPMLALPLGLLLSTVFYVSLYFTFIDCFMFGAPKDLPEPPAASAS</sequence>
<feature type="transmembrane region" description="Helical" evidence="1">
    <location>
        <begin position="244"/>
        <end position="264"/>
    </location>
</feature>
<dbReference type="EMBL" id="SNXE01000010">
    <property type="protein sequence ID" value="TDP05688.1"/>
    <property type="molecule type" value="Genomic_DNA"/>
</dbReference>
<organism evidence="2 3">
    <name type="scientific">Roseateles asaccharophilus</name>
    <dbReference type="NCBI Taxonomy" id="582607"/>
    <lineage>
        <taxon>Bacteria</taxon>
        <taxon>Pseudomonadati</taxon>
        <taxon>Pseudomonadota</taxon>
        <taxon>Betaproteobacteria</taxon>
        <taxon>Burkholderiales</taxon>
        <taxon>Sphaerotilaceae</taxon>
        <taxon>Roseateles</taxon>
    </lineage>
</organism>
<proteinExistence type="predicted"/>
<dbReference type="Proteomes" id="UP000295357">
    <property type="component" value="Unassembled WGS sequence"/>
</dbReference>
<reference evidence="2 3" key="1">
    <citation type="submission" date="2019-03" db="EMBL/GenBank/DDBJ databases">
        <title>Genomic Encyclopedia of Type Strains, Phase IV (KMG-IV): sequencing the most valuable type-strain genomes for metagenomic binning, comparative biology and taxonomic classification.</title>
        <authorList>
            <person name="Goeker M."/>
        </authorList>
    </citation>
    <scope>NUCLEOTIDE SEQUENCE [LARGE SCALE GENOMIC DNA]</scope>
    <source>
        <strain evidence="2 3">DSM 25082</strain>
    </source>
</reference>
<evidence type="ECO:0000313" key="3">
    <source>
        <dbReference type="Proteomes" id="UP000295357"/>
    </source>
</evidence>